<name>A0AAJ4WA02_9GAMM</name>
<organism evidence="15 16">
    <name type="scientific">Pragia fontium DSM 5563 = ATCC 49100</name>
    <dbReference type="NCBI Taxonomy" id="1122977"/>
    <lineage>
        <taxon>Bacteria</taxon>
        <taxon>Pseudomonadati</taxon>
        <taxon>Pseudomonadota</taxon>
        <taxon>Gammaproteobacteria</taxon>
        <taxon>Enterobacterales</taxon>
        <taxon>Budviciaceae</taxon>
        <taxon>Pragia</taxon>
    </lineage>
</organism>
<dbReference type="InterPro" id="IPR013762">
    <property type="entry name" value="Integrase-like_cat_sf"/>
</dbReference>
<dbReference type="Proteomes" id="UP000226420">
    <property type="component" value="Unassembled WGS sequence"/>
</dbReference>
<keyword evidence="10 12" id="KW-0233">DNA recombination</keyword>
<evidence type="ECO:0000313" key="16">
    <source>
        <dbReference type="Proteomes" id="UP000226420"/>
    </source>
</evidence>
<feature type="active site" evidence="12">
    <location>
        <position position="254"/>
    </location>
</feature>
<evidence type="ECO:0000256" key="6">
    <source>
        <dbReference type="ARBA" id="ARBA00022618"/>
    </source>
</evidence>
<dbReference type="GO" id="GO:0007059">
    <property type="term" value="P:chromosome segregation"/>
    <property type="evidence" value="ECO:0007669"/>
    <property type="project" value="UniProtKB-UniRule"/>
</dbReference>
<dbReference type="GO" id="GO:0051301">
    <property type="term" value="P:cell division"/>
    <property type="evidence" value="ECO:0007669"/>
    <property type="project" value="UniProtKB-KW"/>
</dbReference>
<comment type="subcellular location">
    <subcellularLocation>
        <location evidence="1 12">Cytoplasm</location>
    </subcellularLocation>
</comment>
<evidence type="ECO:0000256" key="11">
    <source>
        <dbReference type="ARBA" id="ARBA00023306"/>
    </source>
</evidence>
<dbReference type="Gene3D" id="1.10.443.10">
    <property type="entry name" value="Intergrase catalytic core"/>
    <property type="match status" value="1"/>
</dbReference>
<comment type="subunit">
    <text evidence="3 12">Forms a cyclic heterotetrameric complex composed of two molecules of XerC and two molecules of XerD, in which XerC interacts with XerD via its C-terminal region, XerD interacts with XerC via its C-terminal region and so on.</text>
</comment>
<dbReference type="InterPro" id="IPR002104">
    <property type="entry name" value="Integrase_catalytic"/>
</dbReference>
<dbReference type="AlphaFoldDB" id="A0AAJ4WA02"/>
<dbReference type="NCBIfam" id="TIGR02225">
    <property type="entry name" value="recomb_XerD"/>
    <property type="match status" value="1"/>
</dbReference>
<dbReference type="PROSITE" id="PS51900">
    <property type="entry name" value="CB"/>
    <property type="match status" value="1"/>
</dbReference>
<dbReference type="PROSITE" id="PS51898">
    <property type="entry name" value="TYR_RECOMBINASE"/>
    <property type="match status" value="1"/>
</dbReference>
<evidence type="ECO:0000259" key="14">
    <source>
        <dbReference type="PROSITE" id="PS51900"/>
    </source>
</evidence>
<dbReference type="GO" id="GO:0003677">
    <property type="term" value="F:DNA binding"/>
    <property type="evidence" value="ECO:0007669"/>
    <property type="project" value="UniProtKB-UniRule"/>
</dbReference>
<evidence type="ECO:0000256" key="9">
    <source>
        <dbReference type="ARBA" id="ARBA00023125"/>
    </source>
</evidence>
<dbReference type="Pfam" id="PF02899">
    <property type="entry name" value="Phage_int_SAM_1"/>
    <property type="match status" value="1"/>
</dbReference>
<dbReference type="PANTHER" id="PTHR30349">
    <property type="entry name" value="PHAGE INTEGRASE-RELATED"/>
    <property type="match status" value="1"/>
</dbReference>
<dbReference type="Pfam" id="PF00589">
    <property type="entry name" value="Phage_integrase"/>
    <property type="match status" value="1"/>
</dbReference>
<dbReference type="InterPro" id="IPR011932">
    <property type="entry name" value="Recomb_XerD"/>
</dbReference>
<dbReference type="EMBL" id="FOLW01000003">
    <property type="protein sequence ID" value="SFC65724.1"/>
    <property type="molecule type" value="Genomic_DNA"/>
</dbReference>
<dbReference type="InterPro" id="IPR044068">
    <property type="entry name" value="CB"/>
</dbReference>
<proteinExistence type="inferred from homology"/>
<evidence type="ECO:0000259" key="13">
    <source>
        <dbReference type="PROSITE" id="PS51898"/>
    </source>
</evidence>
<comment type="similarity">
    <text evidence="2 12">Belongs to the 'phage' integrase family. XerD subfamily.</text>
</comment>
<dbReference type="InterPro" id="IPR004107">
    <property type="entry name" value="Integrase_SAM-like_N"/>
</dbReference>
<keyword evidence="6 12" id="KW-0132">Cell division</keyword>
<feature type="domain" description="Tyr recombinase" evidence="13">
    <location>
        <begin position="115"/>
        <end position="299"/>
    </location>
</feature>
<evidence type="ECO:0000313" key="15">
    <source>
        <dbReference type="EMBL" id="SFC65724.1"/>
    </source>
</evidence>
<dbReference type="HAMAP" id="MF_01808">
    <property type="entry name" value="Recomb_XerC_XerD"/>
    <property type="match status" value="1"/>
</dbReference>
<dbReference type="Gene3D" id="1.10.150.130">
    <property type="match status" value="1"/>
</dbReference>
<evidence type="ECO:0000256" key="8">
    <source>
        <dbReference type="ARBA" id="ARBA00022908"/>
    </source>
</evidence>
<keyword evidence="5 12" id="KW-0963">Cytoplasm</keyword>
<comment type="function">
    <text evidence="12">Site-specific tyrosine recombinase, which acts by catalyzing the cutting and rejoining of the recombining DNA molecules. Binds cooperatively to specific DNA consensus sequences that are separated from XerC binding sites by a short central region, forming the heterotetrameric XerC-XerD complex that recombines DNA substrates. The complex is essential to convert dimers of the bacterial chromosome into monomers to permit their segregation at cell division. It also contributes to the segregational stability of plasmids. In the complex XerD specifically exchanges the bottom DNA strands.</text>
</comment>
<comment type="activity regulation">
    <text evidence="12">FtsK may regulate the catalytic switch between XerC and XerD in the heterotetrameric complex during the two steps of the recombination process.</text>
</comment>
<dbReference type="CDD" id="cd00798">
    <property type="entry name" value="INT_XerDC_C"/>
    <property type="match status" value="1"/>
</dbReference>
<keyword evidence="9 12" id="KW-0238">DNA-binding</keyword>
<evidence type="ECO:0000256" key="3">
    <source>
        <dbReference type="ARBA" id="ARBA00011483"/>
    </source>
</evidence>
<dbReference type="InterPro" id="IPR050090">
    <property type="entry name" value="Tyrosine_recombinase_XerCD"/>
</dbReference>
<dbReference type="FunFam" id="1.10.443.10:FF:000001">
    <property type="entry name" value="Tyrosine recombinase XerD"/>
    <property type="match status" value="1"/>
</dbReference>
<sequence>MSAGGTVSQDNSIVIEQFLDALWLERNLAENTLASYRLDLRALTDWMVAHHLTLEHVQALDLQSFLADRVDGGYKATSSARMLSAMRRLFQYLYREKIRADDPSALLSSPKLPQRLPKDLTEKQVDTLLQTPGTEDPIELRDKAMLEVLYATGLRVSELVGLTISDVSLRQGVVRALGKGDKERLVPLGEEAVYWLEQYLEYARPWLINGGTLDILFPSKRGQKMTRQTFWYRIKHYAVLAGIDSEALSPHVLRHAFATHLLNHGADLRVVQMLLGHSDLSTTQIYTHVATERLKQLHQQHHPRA</sequence>
<dbReference type="InterPro" id="IPR010998">
    <property type="entry name" value="Integrase_recombinase_N"/>
</dbReference>
<keyword evidence="11 12" id="KW-0131">Cell cycle</keyword>
<dbReference type="GO" id="GO:0009037">
    <property type="term" value="F:tyrosine-based site-specific recombinase activity"/>
    <property type="evidence" value="ECO:0007669"/>
    <property type="project" value="UniProtKB-UniRule"/>
</dbReference>
<dbReference type="InterPro" id="IPR023009">
    <property type="entry name" value="Tyrosine_recombinase_XerC/XerD"/>
</dbReference>
<evidence type="ECO:0000256" key="10">
    <source>
        <dbReference type="ARBA" id="ARBA00023172"/>
    </source>
</evidence>
<feature type="domain" description="Core-binding (CB)" evidence="14">
    <location>
        <begin position="9"/>
        <end position="94"/>
    </location>
</feature>
<dbReference type="SUPFAM" id="SSF47823">
    <property type="entry name" value="lambda integrase-like, N-terminal domain"/>
    <property type="match status" value="1"/>
</dbReference>
<evidence type="ECO:0000256" key="7">
    <source>
        <dbReference type="ARBA" id="ARBA00022829"/>
    </source>
</evidence>
<gene>
    <name evidence="12" type="primary">xerD</name>
    <name evidence="15" type="ORF">SAMN02745723_103229</name>
</gene>
<feature type="active site" evidence="12">
    <location>
        <position position="179"/>
    </location>
</feature>
<comment type="caution">
    <text evidence="15">The sequence shown here is derived from an EMBL/GenBank/DDBJ whole genome shotgun (WGS) entry which is preliminary data.</text>
</comment>
<dbReference type="NCBIfam" id="NF001399">
    <property type="entry name" value="PRK00283.1"/>
    <property type="match status" value="1"/>
</dbReference>
<evidence type="ECO:0000256" key="12">
    <source>
        <dbReference type="HAMAP-Rule" id="MF_01807"/>
    </source>
</evidence>
<feature type="active site" evidence="12">
    <location>
        <position position="251"/>
    </location>
</feature>
<dbReference type="InterPro" id="IPR011010">
    <property type="entry name" value="DNA_brk_join_enz"/>
</dbReference>
<evidence type="ECO:0000256" key="4">
    <source>
        <dbReference type="ARBA" id="ARBA00015810"/>
    </source>
</evidence>
<evidence type="ECO:0000256" key="2">
    <source>
        <dbReference type="ARBA" id="ARBA00010450"/>
    </source>
</evidence>
<evidence type="ECO:0000256" key="1">
    <source>
        <dbReference type="ARBA" id="ARBA00004496"/>
    </source>
</evidence>
<dbReference type="PANTHER" id="PTHR30349:SF90">
    <property type="entry name" value="TYROSINE RECOMBINASE XERD"/>
    <property type="match status" value="1"/>
</dbReference>
<dbReference type="GO" id="GO:0005737">
    <property type="term" value="C:cytoplasm"/>
    <property type="evidence" value="ECO:0007669"/>
    <property type="project" value="UniProtKB-SubCell"/>
</dbReference>
<keyword evidence="8 12" id="KW-0229">DNA integration</keyword>
<keyword evidence="7 12" id="KW-0159">Chromosome partition</keyword>
<dbReference type="SUPFAM" id="SSF56349">
    <property type="entry name" value="DNA breaking-rejoining enzymes"/>
    <property type="match status" value="1"/>
</dbReference>
<feature type="active site" description="O-(3'-phospho-DNA)-tyrosine intermediate" evidence="12">
    <location>
        <position position="286"/>
    </location>
</feature>
<dbReference type="HAMAP" id="MF_01807">
    <property type="entry name" value="Recomb_XerD"/>
    <property type="match status" value="1"/>
</dbReference>
<reference evidence="15 16" key="1">
    <citation type="submission" date="2016-10" db="EMBL/GenBank/DDBJ databases">
        <authorList>
            <person name="Varghese N."/>
            <person name="Submissions S."/>
        </authorList>
    </citation>
    <scope>NUCLEOTIDE SEQUENCE [LARGE SCALE GENOMIC DNA]</scope>
    <source>
        <strain evidence="15 16">DSM 5563</strain>
    </source>
</reference>
<feature type="active site" evidence="12">
    <location>
        <position position="277"/>
    </location>
</feature>
<feature type="active site" evidence="12">
    <location>
        <position position="155"/>
    </location>
</feature>
<dbReference type="GO" id="GO:0006313">
    <property type="term" value="P:DNA transposition"/>
    <property type="evidence" value="ECO:0007669"/>
    <property type="project" value="UniProtKB-UniRule"/>
</dbReference>
<protein>
    <recommendedName>
        <fullName evidence="4 12">Tyrosine recombinase XerD</fullName>
    </recommendedName>
</protein>
<accession>A0AAJ4WA02</accession>
<evidence type="ECO:0000256" key="5">
    <source>
        <dbReference type="ARBA" id="ARBA00022490"/>
    </source>
</evidence>